<evidence type="ECO:0000256" key="1">
    <source>
        <dbReference type="SAM" id="SignalP"/>
    </source>
</evidence>
<feature type="chain" id="PRO_5032681695" evidence="1">
    <location>
        <begin position="21"/>
        <end position="155"/>
    </location>
</feature>
<evidence type="ECO:0000313" key="3">
    <source>
        <dbReference type="Proteomes" id="UP000601435"/>
    </source>
</evidence>
<comment type="caution">
    <text evidence="2">The sequence shown here is derived from an EMBL/GenBank/DDBJ whole genome shotgun (WGS) entry which is preliminary data.</text>
</comment>
<evidence type="ECO:0000313" key="2">
    <source>
        <dbReference type="EMBL" id="CAE7555690.1"/>
    </source>
</evidence>
<dbReference type="PROSITE" id="PS51257">
    <property type="entry name" value="PROKAR_LIPOPROTEIN"/>
    <property type="match status" value="1"/>
</dbReference>
<dbReference type="OrthoDB" id="10275069at2759"/>
<feature type="non-terminal residue" evidence="2">
    <location>
        <position position="1"/>
    </location>
</feature>
<dbReference type="AlphaFoldDB" id="A0A812TXD1"/>
<feature type="signal peptide" evidence="1">
    <location>
        <begin position="1"/>
        <end position="20"/>
    </location>
</feature>
<dbReference type="EMBL" id="CAJNJA010026164">
    <property type="protein sequence ID" value="CAE7555690.1"/>
    <property type="molecule type" value="Genomic_DNA"/>
</dbReference>
<protein>
    <submittedName>
        <fullName evidence="2">Uncharacterized protein</fullName>
    </submittedName>
</protein>
<dbReference type="InterPro" id="IPR002114">
    <property type="entry name" value="PTS_HPr_Ser_P_site"/>
</dbReference>
<reference evidence="2" key="1">
    <citation type="submission" date="2021-02" db="EMBL/GenBank/DDBJ databases">
        <authorList>
            <person name="Dougan E. K."/>
            <person name="Rhodes N."/>
            <person name="Thang M."/>
            <person name="Chan C."/>
        </authorList>
    </citation>
    <scope>NUCLEOTIDE SEQUENCE</scope>
</reference>
<proteinExistence type="predicted"/>
<accession>A0A812TXD1</accession>
<organism evidence="2 3">
    <name type="scientific">Symbiodinium necroappetens</name>
    <dbReference type="NCBI Taxonomy" id="1628268"/>
    <lineage>
        <taxon>Eukaryota</taxon>
        <taxon>Sar</taxon>
        <taxon>Alveolata</taxon>
        <taxon>Dinophyceae</taxon>
        <taxon>Suessiales</taxon>
        <taxon>Symbiodiniaceae</taxon>
        <taxon>Symbiodinium</taxon>
    </lineage>
</organism>
<keyword evidence="1" id="KW-0732">Signal</keyword>
<dbReference type="PROSITE" id="PS00589">
    <property type="entry name" value="PTS_HPR_SER"/>
    <property type="match status" value="1"/>
</dbReference>
<keyword evidence="3" id="KW-1185">Reference proteome</keyword>
<gene>
    <name evidence="2" type="ORF">SNEC2469_LOCUS16027</name>
</gene>
<name>A0A812TXD1_9DINO</name>
<dbReference type="Proteomes" id="UP000601435">
    <property type="component" value="Unassembled WGS sequence"/>
</dbReference>
<sequence>MEHRKALLPLLGVCAWSLQGCDVSCRFGEELRCYSDGLVAAKVECDKLGQQNRTTLKDSYEKGYEDGFQEALLHFKGHTYTWLEWIRDVLIDLIAIITALLLIGFTVGHFKTQHEPETFATTSNRGKLAMRRSIIGLQHIGVLKGAEACHNEQQA</sequence>